<dbReference type="Proteomes" id="UP000681340">
    <property type="component" value="Unassembled WGS sequence"/>
</dbReference>
<evidence type="ECO:0000313" key="4">
    <source>
        <dbReference type="Proteomes" id="UP000681340"/>
    </source>
</evidence>
<dbReference type="SMART" id="SM00867">
    <property type="entry name" value="YceI"/>
    <property type="match status" value="1"/>
</dbReference>
<evidence type="ECO:0000256" key="1">
    <source>
        <dbReference type="ARBA" id="ARBA00008812"/>
    </source>
</evidence>
<accession>A0A919VR66</accession>
<reference evidence="3" key="1">
    <citation type="submission" date="2021-03" db="EMBL/GenBank/DDBJ databases">
        <title>Whole genome shotgun sequence of Actinoplanes auranticolor NBRC 12245.</title>
        <authorList>
            <person name="Komaki H."/>
            <person name="Tamura T."/>
        </authorList>
    </citation>
    <scope>NUCLEOTIDE SEQUENCE</scope>
    <source>
        <strain evidence="3">NBRC 12245</strain>
    </source>
</reference>
<dbReference type="Pfam" id="PF04264">
    <property type="entry name" value="YceI"/>
    <property type="match status" value="1"/>
</dbReference>
<organism evidence="3 4">
    <name type="scientific">Actinoplanes auranticolor</name>
    <dbReference type="NCBI Taxonomy" id="47988"/>
    <lineage>
        <taxon>Bacteria</taxon>
        <taxon>Bacillati</taxon>
        <taxon>Actinomycetota</taxon>
        <taxon>Actinomycetes</taxon>
        <taxon>Micromonosporales</taxon>
        <taxon>Micromonosporaceae</taxon>
        <taxon>Actinoplanes</taxon>
    </lineage>
</organism>
<dbReference type="InterPro" id="IPR036761">
    <property type="entry name" value="TTHA0802/YceI-like_sf"/>
</dbReference>
<dbReference type="EMBL" id="BOQL01000018">
    <property type="protein sequence ID" value="GIM66297.1"/>
    <property type="molecule type" value="Genomic_DNA"/>
</dbReference>
<sequence>MTENTRVEPVALSDVTGAWALDPRRTTIQFRTTSMWFRTVNGTLHAPEGAGTVDDNGRITGRLVIDSRSIDTKSQMRDGHLRNADFFDVQRHPTMDFEVTGARLDAPGQCTVEGALTVRGVTRPVDFPAAVRMGGDGSVTINARAEIDRSKWGMGWSRMGAGLHNQVTVEATFVRHDGN</sequence>
<dbReference type="RefSeq" id="WP_212988278.1">
    <property type="nucleotide sequence ID" value="NZ_BAABEA010000009.1"/>
</dbReference>
<evidence type="ECO:0000259" key="2">
    <source>
        <dbReference type="SMART" id="SM00867"/>
    </source>
</evidence>
<keyword evidence="4" id="KW-1185">Reference proteome</keyword>
<comment type="caution">
    <text evidence="3">The sequence shown here is derived from an EMBL/GenBank/DDBJ whole genome shotgun (WGS) entry which is preliminary data.</text>
</comment>
<gene>
    <name evidence="3" type="ORF">Aau02nite_22510</name>
</gene>
<dbReference type="PANTHER" id="PTHR34406:SF1">
    <property type="entry name" value="PROTEIN YCEI"/>
    <property type="match status" value="1"/>
</dbReference>
<dbReference type="AlphaFoldDB" id="A0A919VR66"/>
<name>A0A919VR66_9ACTN</name>
<evidence type="ECO:0000313" key="3">
    <source>
        <dbReference type="EMBL" id="GIM66297.1"/>
    </source>
</evidence>
<dbReference type="SUPFAM" id="SSF101874">
    <property type="entry name" value="YceI-like"/>
    <property type="match status" value="1"/>
</dbReference>
<dbReference type="InterPro" id="IPR007372">
    <property type="entry name" value="Lipid/polyisoprenoid-bd_YceI"/>
</dbReference>
<proteinExistence type="inferred from homology"/>
<protein>
    <recommendedName>
        <fullName evidence="2">Lipid/polyisoprenoid-binding YceI-like domain-containing protein</fullName>
    </recommendedName>
</protein>
<feature type="domain" description="Lipid/polyisoprenoid-binding YceI-like" evidence="2">
    <location>
        <begin position="18"/>
        <end position="174"/>
    </location>
</feature>
<dbReference type="PANTHER" id="PTHR34406">
    <property type="entry name" value="PROTEIN YCEI"/>
    <property type="match status" value="1"/>
</dbReference>
<comment type="similarity">
    <text evidence="1">Belongs to the UPF0312 family.</text>
</comment>
<dbReference type="Gene3D" id="2.40.128.110">
    <property type="entry name" value="Lipid/polyisoprenoid-binding, YceI-like"/>
    <property type="match status" value="1"/>
</dbReference>